<dbReference type="Pfam" id="PF02525">
    <property type="entry name" value="Flavodoxin_2"/>
    <property type="match status" value="1"/>
</dbReference>
<sequence>MKLLEIQSSVRLEKSISRALSHEFIEALQNLHPDLQHQQQDVGTNPPAHPTELWTTANYLPPENHTPEMATVMTESDRLIAELLWADRIVLGVPMYNFSVPSTLKAYLDNIVRVNRTFTFDPQTHTFKGLATGKKAIAIVPSAGNFVVGTPLREMNFCDPYLRSILGFIGIEEVEIVPIPNQFMDEEIRQQEVENARLKLINLAAYW</sequence>
<evidence type="ECO:0000313" key="9">
    <source>
        <dbReference type="Proteomes" id="UP000238937"/>
    </source>
</evidence>
<keyword evidence="3 6" id="KW-0560">Oxidoreductase</keyword>
<reference evidence="8 9" key="1">
    <citation type="submission" date="2018-03" db="EMBL/GenBank/DDBJ databases">
        <title>The ancient ancestry and fast evolution of plastids.</title>
        <authorList>
            <person name="Moore K.R."/>
            <person name="Magnabosco C."/>
            <person name="Momper L."/>
            <person name="Gold D.A."/>
            <person name="Bosak T."/>
            <person name="Fournier G.P."/>
        </authorList>
    </citation>
    <scope>NUCLEOTIDE SEQUENCE [LARGE SCALE GENOMIC DNA]</scope>
    <source>
        <strain evidence="8 9">CCALA 037</strain>
    </source>
</reference>
<evidence type="ECO:0000256" key="1">
    <source>
        <dbReference type="ARBA" id="ARBA00022630"/>
    </source>
</evidence>
<dbReference type="GO" id="GO:0016655">
    <property type="term" value="F:oxidoreductase activity, acting on NAD(P)H, quinone or similar compound as acceptor"/>
    <property type="evidence" value="ECO:0007669"/>
    <property type="project" value="InterPro"/>
</dbReference>
<evidence type="ECO:0000256" key="6">
    <source>
        <dbReference type="HAMAP-Rule" id="MF_01216"/>
    </source>
</evidence>
<dbReference type="Proteomes" id="UP000238937">
    <property type="component" value="Unassembled WGS sequence"/>
</dbReference>
<dbReference type="GO" id="GO:0009055">
    <property type="term" value="F:electron transfer activity"/>
    <property type="evidence" value="ECO:0007669"/>
    <property type="project" value="UniProtKB-UniRule"/>
</dbReference>
<organism evidence="8 9">
    <name type="scientific">Chamaesiphon polymorphus CCALA 037</name>
    <dbReference type="NCBI Taxonomy" id="2107692"/>
    <lineage>
        <taxon>Bacteria</taxon>
        <taxon>Bacillati</taxon>
        <taxon>Cyanobacteriota</taxon>
        <taxon>Cyanophyceae</taxon>
        <taxon>Gomontiellales</taxon>
        <taxon>Chamaesiphonaceae</taxon>
        <taxon>Chamaesiphon</taxon>
    </lineage>
</organism>
<feature type="binding site" evidence="6">
    <location>
        <position position="9"/>
    </location>
    <ligand>
        <name>FMN</name>
        <dbReference type="ChEBI" id="CHEBI:58210"/>
    </ligand>
</feature>
<evidence type="ECO:0000256" key="4">
    <source>
        <dbReference type="ARBA" id="ARBA00023027"/>
    </source>
</evidence>
<dbReference type="PANTHER" id="PTHR43741:SF4">
    <property type="entry name" value="FMN-DEPENDENT NADH:QUINONE OXIDOREDUCTASE"/>
    <property type="match status" value="1"/>
</dbReference>
<evidence type="ECO:0000256" key="5">
    <source>
        <dbReference type="ARBA" id="ARBA00048542"/>
    </source>
</evidence>
<feature type="binding site" evidence="6">
    <location>
        <begin position="95"/>
        <end position="98"/>
    </location>
    <ligand>
        <name>FMN</name>
        <dbReference type="ChEBI" id="CHEBI:58210"/>
    </ligand>
</feature>
<evidence type="ECO:0000259" key="7">
    <source>
        <dbReference type="Pfam" id="PF02525"/>
    </source>
</evidence>
<keyword evidence="4 6" id="KW-0520">NAD</keyword>
<comment type="subunit">
    <text evidence="6">Homodimer.</text>
</comment>
<dbReference type="InterPro" id="IPR023048">
    <property type="entry name" value="NADH:quinone_OxRdtase_FMN_depd"/>
</dbReference>
<comment type="function">
    <text evidence="6">Also exhibits azoreductase activity. Catalyzes the reductive cleavage of the azo bond in aromatic azo compounds to the corresponding amines.</text>
</comment>
<dbReference type="EC" id="1.7.1.17" evidence="6"/>
<protein>
    <recommendedName>
        <fullName evidence="6">FMN dependent NADH:quinone oxidoreductase</fullName>
        <ecNumber evidence="6">1.6.5.-</ecNumber>
    </recommendedName>
    <alternativeName>
        <fullName evidence="6">Azo-dye reductase</fullName>
    </alternativeName>
    <alternativeName>
        <fullName evidence="6">FMN-dependent NADH-azo compound oxidoreductase</fullName>
    </alternativeName>
    <alternativeName>
        <fullName evidence="6">FMN-dependent NADH-azoreductase</fullName>
        <ecNumber evidence="6">1.7.1.17</ecNumber>
    </alternativeName>
</protein>
<dbReference type="HAMAP" id="MF_01216">
    <property type="entry name" value="Azoreductase_type1"/>
    <property type="match status" value="1"/>
</dbReference>
<comment type="caution">
    <text evidence="8">The sequence shown here is derived from an EMBL/GenBank/DDBJ whole genome shotgun (WGS) entry which is preliminary data.</text>
</comment>
<dbReference type="AlphaFoldDB" id="A0A2T1GNR2"/>
<keyword evidence="1 6" id="KW-0285">Flavoprotein</keyword>
<comment type="caution">
    <text evidence="6">Lacks conserved residue(s) required for the propagation of feature annotation.</text>
</comment>
<dbReference type="OrthoDB" id="9805013at2"/>
<proteinExistence type="inferred from homology"/>
<dbReference type="InterPro" id="IPR050104">
    <property type="entry name" value="FMN-dep_NADH:Q_OxRdtase_AzoR1"/>
</dbReference>
<dbReference type="EMBL" id="PVWO01000002">
    <property type="protein sequence ID" value="PSB59598.1"/>
    <property type="molecule type" value="Genomic_DNA"/>
</dbReference>
<dbReference type="PANTHER" id="PTHR43741">
    <property type="entry name" value="FMN-DEPENDENT NADH-AZOREDUCTASE 1"/>
    <property type="match status" value="1"/>
</dbReference>
<accession>A0A2T1GNR2</accession>
<comment type="function">
    <text evidence="6">Quinone reductase that provides resistance to thiol-specific stress caused by electrophilic quinones.</text>
</comment>
<feature type="binding site" evidence="6">
    <location>
        <begin position="15"/>
        <end position="17"/>
    </location>
    <ligand>
        <name>FMN</name>
        <dbReference type="ChEBI" id="CHEBI:58210"/>
    </ligand>
</feature>
<comment type="cofactor">
    <cofactor evidence="6">
        <name>FMN</name>
        <dbReference type="ChEBI" id="CHEBI:58210"/>
    </cofactor>
    <text evidence="6">Binds 1 FMN per subunit.</text>
</comment>
<name>A0A2T1GNR2_9CYAN</name>
<comment type="catalytic activity">
    <reaction evidence="6">
        <text>2 a quinone + NADH + H(+) = 2 a 1,4-benzosemiquinone + NAD(+)</text>
        <dbReference type="Rhea" id="RHEA:65952"/>
        <dbReference type="ChEBI" id="CHEBI:15378"/>
        <dbReference type="ChEBI" id="CHEBI:57540"/>
        <dbReference type="ChEBI" id="CHEBI:57945"/>
        <dbReference type="ChEBI" id="CHEBI:132124"/>
        <dbReference type="ChEBI" id="CHEBI:134225"/>
    </reaction>
</comment>
<dbReference type="GO" id="GO:0010181">
    <property type="term" value="F:FMN binding"/>
    <property type="evidence" value="ECO:0007669"/>
    <property type="project" value="UniProtKB-UniRule"/>
</dbReference>
<feature type="domain" description="Flavodoxin-like fold" evidence="7">
    <location>
        <begin position="1"/>
        <end position="197"/>
    </location>
</feature>
<evidence type="ECO:0000313" key="8">
    <source>
        <dbReference type="EMBL" id="PSB59598.1"/>
    </source>
</evidence>
<dbReference type="InterPro" id="IPR003680">
    <property type="entry name" value="Flavodoxin_fold"/>
</dbReference>
<evidence type="ECO:0000256" key="3">
    <source>
        <dbReference type="ARBA" id="ARBA00023002"/>
    </source>
</evidence>
<keyword evidence="2 6" id="KW-0288">FMN</keyword>
<dbReference type="EC" id="1.6.5.-" evidence="6"/>
<dbReference type="SUPFAM" id="SSF52218">
    <property type="entry name" value="Flavoproteins"/>
    <property type="match status" value="1"/>
</dbReference>
<comment type="catalytic activity">
    <reaction evidence="5">
        <text>N,N-dimethyl-1,4-phenylenediamine + anthranilate + 2 NAD(+) = 2-(4-dimethylaminophenyl)diazenylbenzoate + 2 NADH + 2 H(+)</text>
        <dbReference type="Rhea" id="RHEA:55872"/>
        <dbReference type="ChEBI" id="CHEBI:15378"/>
        <dbReference type="ChEBI" id="CHEBI:15783"/>
        <dbReference type="ChEBI" id="CHEBI:16567"/>
        <dbReference type="ChEBI" id="CHEBI:57540"/>
        <dbReference type="ChEBI" id="CHEBI:57945"/>
        <dbReference type="ChEBI" id="CHEBI:71579"/>
        <dbReference type="EC" id="1.7.1.17"/>
    </reaction>
    <physiologicalReaction direction="right-to-left" evidence="5">
        <dbReference type="Rhea" id="RHEA:55874"/>
    </physiologicalReaction>
</comment>
<dbReference type="GO" id="GO:0016652">
    <property type="term" value="F:oxidoreductase activity, acting on NAD(P)H as acceptor"/>
    <property type="evidence" value="ECO:0007669"/>
    <property type="project" value="UniProtKB-UniRule"/>
</dbReference>
<gene>
    <name evidence="6" type="primary">azoR</name>
    <name evidence="8" type="ORF">C7B77_00400</name>
</gene>
<dbReference type="InterPro" id="IPR029039">
    <property type="entry name" value="Flavoprotein-like_sf"/>
</dbReference>
<dbReference type="RefSeq" id="WP_106299344.1">
    <property type="nucleotide sequence ID" value="NZ_PVWO01000002.1"/>
</dbReference>
<keyword evidence="9" id="KW-1185">Reference proteome</keyword>
<evidence type="ECO:0000256" key="2">
    <source>
        <dbReference type="ARBA" id="ARBA00022643"/>
    </source>
</evidence>
<comment type="similarity">
    <text evidence="6">Belongs to the azoreductase type 1 family.</text>
</comment>
<dbReference type="Gene3D" id="3.40.50.360">
    <property type="match status" value="1"/>
</dbReference>